<feature type="transmembrane region" description="Helical" evidence="1">
    <location>
        <begin position="101"/>
        <end position="123"/>
    </location>
</feature>
<evidence type="ECO:0000256" key="1">
    <source>
        <dbReference type="SAM" id="Phobius"/>
    </source>
</evidence>
<keyword evidence="1" id="KW-0812">Transmembrane</keyword>
<sequence length="139" mass="15255">MYVKYSLGFLIASLIQAGIVMFAENTGISQLGAKLTLFQLITHILAGQVAGYILLIIIRKVDYVQNRSLITISAVWGALVWVTLVPLNAAFGKVVLPWEAGIGTIMSSLLAFIVFGFIATYTIKHYGYENRKTSDPQTI</sequence>
<proteinExistence type="predicted"/>
<keyword evidence="1" id="KW-0472">Membrane</keyword>
<gene>
    <name evidence="2" type="ORF">FH966_08660</name>
</gene>
<feature type="transmembrane region" description="Helical" evidence="1">
    <location>
        <begin position="38"/>
        <end position="57"/>
    </location>
</feature>
<dbReference type="RefSeq" id="WP_142790830.1">
    <property type="nucleotide sequence ID" value="NZ_VJMZ01000001.1"/>
</dbReference>
<dbReference type="Proteomes" id="UP000319280">
    <property type="component" value="Unassembled WGS sequence"/>
</dbReference>
<keyword evidence="1" id="KW-1133">Transmembrane helix</keyword>
<dbReference type="EMBL" id="VJMZ01000001">
    <property type="protein sequence ID" value="TRM11743.1"/>
    <property type="molecule type" value="Genomic_DNA"/>
</dbReference>
<name>A0A549YIP0_9BACI</name>
<reference evidence="2 3" key="1">
    <citation type="submission" date="2019-07" db="EMBL/GenBank/DDBJ databases">
        <title>Genomic analysis of Lentibacillus sp. NKC851-2.</title>
        <authorList>
            <person name="Oh Y.J."/>
        </authorList>
    </citation>
    <scope>NUCLEOTIDE SEQUENCE [LARGE SCALE GENOMIC DNA]</scope>
    <source>
        <strain evidence="2 3">NKC851-2</strain>
    </source>
</reference>
<protein>
    <submittedName>
        <fullName evidence="2">Uncharacterized protein</fullName>
    </submittedName>
</protein>
<feature type="transmembrane region" description="Helical" evidence="1">
    <location>
        <begin position="69"/>
        <end position="89"/>
    </location>
</feature>
<keyword evidence="3" id="KW-1185">Reference proteome</keyword>
<comment type="caution">
    <text evidence="2">The sequence shown here is derived from an EMBL/GenBank/DDBJ whole genome shotgun (WGS) entry which is preliminary data.</text>
</comment>
<accession>A0A549YIP0</accession>
<dbReference type="AlphaFoldDB" id="A0A549YIP0"/>
<evidence type="ECO:0000313" key="3">
    <source>
        <dbReference type="Proteomes" id="UP000319280"/>
    </source>
</evidence>
<organism evidence="2 3">
    <name type="scientific">Lentibacillus cibarius</name>
    <dbReference type="NCBI Taxonomy" id="2583219"/>
    <lineage>
        <taxon>Bacteria</taxon>
        <taxon>Bacillati</taxon>
        <taxon>Bacillota</taxon>
        <taxon>Bacilli</taxon>
        <taxon>Bacillales</taxon>
        <taxon>Bacillaceae</taxon>
        <taxon>Lentibacillus</taxon>
    </lineage>
</organism>
<evidence type="ECO:0000313" key="2">
    <source>
        <dbReference type="EMBL" id="TRM11743.1"/>
    </source>
</evidence>